<dbReference type="Pfam" id="PF13641">
    <property type="entry name" value="Glyco_tranf_2_3"/>
    <property type="match status" value="1"/>
</dbReference>
<accession>A0A1H6JDV2</accession>
<keyword evidence="1" id="KW-0812">Transmembrane</keyword>
<dbReference type="Gene3D" id="3.90.550.10">
    <property type="entry name" value="Spore Coat Polysaccharide Biosynthesis Protein SpsA, Chain A"/>
    <property type="match status" value="1"/>
</dbReference>
<feature type="transmembrane region" description="Helical" evidence="1">
    <location>
        <begin position="345"/>
        <end position="366"/>
    </location>
</feature>
<dbReference type="EMBL" id="FNWO01000014">
    <property type="protein sequence ID" value="SEH57208.1"/>
    <property type="molecule type" value="Genomic_DNA"/>
</dbReference>
<keyword evidence="1" id="KW-0472">Membrane</keyword>
<dbReference type="SUPFAM" id="SSF53448">
    <property type="entry name" value="Nucleotide-diphospho-sugar transferases"/>
    <property type="match status" value="1"/>
</dbReference>
<dbReference type="PANTHER" id="PTHR43646:SF3">
    <property type="entry name" value="SLR1566 PROTEIN"/>
    <property type="match status" value="1"/>
</dbReference>
<keyword evidence="1" id="KW-1133">Transmembrane helix</keyword>
<dbReference type="Proteomes" id="UP000182983">
    <property type="component" value="Unassembled WGS sequence"/>
</dbReference>
<feature type="transmembrane region" description="Helical" evidence="1">
    <location>
        <begin position="289"/>
        <end position="308"/>
    </location>
</feature>
<feature type="transmembrane region" description="Helical" evidence="1">
    <location>
        <begin position="315"/>
        <end position="333"/>
    </location>
</feature>
<dbReference type="InterPro" id="IPR017832">
    <property type="entry name" value="Glyco_trans_2_hopen-assoc_HpnB"/>
</dbReference>
<dbReference type="GO" id="GO:0016740">
    <property type="term" value="F:transferase activity"/>
    <property type="evidence" value="ECO:0007669"/>
    <property type="project" value="UniProtKB-KW"/>
</dbReference>
<protein>
    <submittedName>
        <fullName evidence="2">Hopene-associated glycosyltransferase HpnB</fullName>
    </submittedName>
</protein>
<keyword evidence="2" id="KW-0808">Transferase</keyword>
<organism evidence="2 3">
    <name type="scientific">Magnetospirillum fulvum</name>
    <name type="common">Rhodospirillum fulvum</name>
    <dbReference type="NCBI Taxonomy" id="1082"/>
    <lineage>
        <taxon>Bacteria</taxon>
        <taxon>Pseudomonadati</taxon>
        <taxon>Pseudomonadota</taxon>
        <taxon>Alphaproteobacteria</taxon>
        <taxon>Rhodospirillales</taxon>
        <taxon>Rhodospirillaceae</taxon>
        <taxon>Magnetospirillum</taxon>
    </lineage>
</organism>
<reference evidence="3" key="1">
    <citation type="submission" date="2016-10" db="EMBL/GenBank/DDBJ databases">
        <authorList>
            <person name="Varghese N."/>
            <person name="Submissions S."/>
        </authorList>
    </citation>
    <scope>NUCLEOTIDE SEQUENCE [LARGE SCALE GENOMIC DNA]</scope>
    <source>
        <strain evidence="3">DSM 13234</strain>
    </source>
</reference>
<proteinExistence type="predicted"/>
<dbReference type="InterPro" id="IPR029044">
    <property type="entry name" value="Nucleotide-diphossugar_trans"/>
</dbReference>
<dbReference type="PANTHER" id="PTHR43646">
    <property type="entry name" value="GLYCOSYLTRANSFERASE"/>
    <property type="match status" value="1"/>
</dbReference>
<keyword evidence="3" id="KW-1185">Reference proteome</keyword>
<sequence length="386" mass="40847">MSLSTLAGLAGLGAWGWLLALRGDFWRVEPPPSAPEPAGWPEVVAVIPARDEAACIGGTVTTLLSQDYPGTLSVVVVDDHSSDGTADQARAAAAAIGASDRLTVVAAPDLPPGWAGKMWAQNHGIATARALRPGLDLLLLTDADIDHAPSELRRQVARLLAARLDMASLMVRLPTDGVWERAVVPAFVFFFRMLYPFAWVSDASRTTAAAAGGYVLIRPQALDDIGGVAAIRDALIDDCTLAAAVKRAGWRIQLDLARETASSRRYSGPSGLWKMISRSAYTQLNHSPLLLAGTVVAMLLVFVLPPLLVLTGGPAALFGLIAWAAMSLAYAPMVRAYGLPPGWSVALPLVALFYLGATIDSAVQYWRGRGGAWKGRVQDHRGGAKS</sequence>
<evidence type="ECO:0000256" key="1">
    <source>
        <dbReference type="SAM" id="Phobius"/>
    </source>
</evidence>
<evidence type="ECO:0000313" key="3">
    <source>
        <dbReference type="Proteomes" id="UP000182983"/>
    </source>
</evidence>
<evidence type="ECO:0000313" key="2">
    <source>
        <dbReference type="EMBL" id="SEH57208.1"/>
    </source>
</evidence>
<name>A0A1H6JDV2_MAGFU</name>
<gene>
    <name evidence="2" type="ORF">SAMN04244559_03017</name>
</gene>
<dbReference type="AlphaFoldDB" id="A0A1H6JDV2"/>
<dbReference type="NCBIfam" id="TIGR03469">
    <property type="entry name" value="HpnB"/>
    <property type="match status" value="1"/>
</dbReference>
<dbReference type="OrthoDB" id="9806525at2"/>
<dbReference type="RefSeq" id="WP_139305620.1">
    <property type="nucleotide sequence ID" value="NZ_FNWO01000014.1"/>
</dbReference>